<dbReference type="InParanoid" id="A0A420WDE2"/>
<organism evidence="2 3">
    <name type="scientific">Litorimonas taeanensis</name>
    <dbReference type="NCBI Taxonomy" id="568099"/>
    <lineage>
        <taxon>Bacteria</taxon>
        <taxon>Pseudomonadati</taxon>
        <taxon>Pseudomonadota</taxon>
        <taxon>Alphaproteobacteria</taxon>
        <taxon>Maricaulales</taxon>
        <taxon>Robiginitomaculaceae</taxon>
    </lineage>
</organism>
<comment type="caution">
    <text evidence="2">The sequence shown here is derived from an EMBL/GenBank/DDBJ whole genome shotgun (WGS) entry which is preliminary data.</text>
</comment>
<evidence type="ECO:0000259" key="1">
    <source>
        <dbReference type="Pfam" id="PF01592"/>
    </source>
</evidence>
<dbReference type="GO" id="GO:0005506">
    <property type="term" value="F:iron ion binding"/>
    <property type="evidence" value="ECO:0007669"/>
    <property type="project" value="InterPro"/>
</dbReference>
<feature type="domain" description="NIF system FeS cluster assembly NifU N-terminal" evidence="1">
    <location>
        <begin position="31"/>
        <end position="130"/>
    </location>
</feature>
<dbReference type="InterPro" id="IPR002871">
    <property type="entry name" value="NIF_FeS_clus_asmbl_NifU_N"/>
</dbReference>
<reference evidence="2 3" key="1">
    <citation type="submission" date="2018-10" db="EMBL/GenBank/DDBJ databases">
        <title>Genomic Encyclopedia of Type Strains, Phase IV (KMG-IV): sequencing the most valuable type-strain genomes for metagenomic binning, comparative biology and taxonomic classification.</title>
        <authorList>
            <person name="Goeker M."/>
        </authorList>
    </citation>
    <scope>NUCLEOTIDE SEQUENCE [LARGE SCALE GENOMIC DNA]</scope>
    <source>
        <strain evidence="2 3">DSM 22008</strain>
    </source>
</reference>
<evidence type="ECO:0000313" key="3">
    <source>
        <dbReference type="Proteomes" id="UP000282211"/>
    </source>
</evidence>
<dbReference type="AlphaFoldDB" id="A0A420WDE2"/>
<gene>
    <name evidence="2" type="ORF">DES40_1819</name>
</gene>
<dbReference type="Proteomes" id="UP000282211">
    <property type="component" value="Unassembled WGS sequence"/>
</dbReference>
<keyword evidence="3" id="KW-1185">Reference proteome</keyword>
<evidence type="ECO:0000313" key="2">
    <source>
        <dbReference type="EMBL" id="RKQ69039.1"/>
    </source>
</evidence>
<dbReference type="Pfam" id="PF01592">
    <property type="entry name" value="NifU_N"/>
    <property type="match status" value="1"/>
</dbReference>
<dbReference type="GO" id="GO:0051536">
    <property type="term" value="F:iron-sulfur cluster binding"/>
    <property type="evidence" value="ECO:0007669"/>
    <property type="project" value="InterPro"/>
</dbReference>
<dbReference type="RefSeq" id="WP_233345546.1">
    <property type="nucleotide sequence ID" value="NZ_RBII01000002.1"/>
</dbReference>
<accession>A0A420WDE2</accession>
<dbReference type="EMBL" id="RBII01000002">
    <property type="protein sequence ID" value="RKQ69039.1"/>
    <property type="molecule type" value="Genomic_DNA"/>
</dbReference>
<dbReference type="SUPFAM" id="SSF82649">
    <property type="entry name" value="SufE/NifU"/>
    <property type="match status" value="1"/>
</dbReference>
<dbReference type="GO" id="GO:0016226">
    <property type="term" value="P:iron-sulfur cluster assembly"/>
    <property type="evidence" value="ECO:0007669"/>
    <property type="project" value="InterPro"/>
</dbReference>
<dbReference type="Gene3D" id="3.90.1010.10">
    <property type="match status" value="1"/>
</dbReference>
<proteinExistence type="predicted"/>
<dbReference type="CDD" id="cd06664">
    <property type="entry name" value="IscU_like"/>
    <property type="match status" value="1"/>
</dbReference>
<protein>
    <submittedName>
        <fullName evidence="2">NifU-like protein involved in Fe-S cluster formation</fullName>
    </submittedName>
</protein>
<name>A0A420WDE2_9PROT</name>
<sequence length="150" mass="15995">MQINAYIGAVIDDLYNGEILALTATLRNAHLDAPDGTSRKVSKLCGSWLEIDVTLDGDKVADAALRVQACALGQASAAILKESIEGASLDELKNARDALRDMLKADGEPPTGRFEKLKLLKGVKAYPARHTSTLLAFEAAVEALEMALSE</sequence>